<reference evidence="2" key="1">
    <citation type="journal article" date="2009" name="Environ. Microbiol.">
        <title>The genome of Polaromonas naphthalenivorans strain CJ2, isolated from coal tar-contaminated sediment, reveals physiological and metabolic versatility and evolution through extensive horizontal gene transfer.</title>
        <authorList>
            <person name="Yagi J.M."/>
            <person name="Sims D."/>
            <person name="Brettin T."/>
            <person name="Bruce D."/>
            <person name="Madsen E.L."/>
        </authorList>
    </citation>
    <scope>NUCLEOTIDE SEQUENCE [LARGE SCALE GENOMIC DNA]</scope>
    <source>
        <strain evidence="2">CJ2</strain>
    </source>
</reference>
<proteinExistence type="predicted"/>
<name>A1VPH5_POLNA</name>
<dbReference type="OrthoDB" id="6696432at2"/>
<protein>
    <submittedName>
        <fullName evidence="1">Uncharacterized protein</fullName>
    </submittedName>
</protein>
<evidence type="ECO:0000313" key="1">
    <source>
        <dbReference type="EMBL" id="ABM37553.1"/>
    </source>
</evidence>
<dbReference type="Proteomes" id="UP000000644">
    <property type="component" value="Chromosome"/>
</dbReference>
<organism evidence="1 2">
    <name type="scientific">Polaromonas naphthalenivorans (strain CJ2)</name>
    <dbReference type="NCBI Taxonomy" id="365044"/>
    <lineage>
        <taxon>Bacteria</taxon>
        <taxon>Pseudomonadati</taxon>
        <taxon>Pseudomonadota</taxon>
        <taxon>Betaproteobacteria</taxon>
        <taxon>Burkholderiales</taxon>
        <taxon>Comamonadaceae</taxon>
        <taxon>Polaromonas</taxon>
    </lineage>
</organism>
<dbReference type="KEGG" id="pna:Pnap_2245"/>
<sequence length="393" mass="39937">MTSVVDTSVKHFHSAMAGAPVLNGVAGALAALLDASLINGFDVKAATSLVVASGVATLSFSGTHSATVDSVVLVTGSSIAALNGEQKVTAIGAGVVRFATAAADGAATGTISFKMAPAGWTSPFTGTNLRTYKSTDPASTGMILRLDDTGTTTARVVGYETMSDINTGTGPFPTAAQMSGGGHWNKSSAASATAVSWVLVADGRKFIIFVAGYSASNAAQLGGLTRGFGDDIALRPGGDPYACSLSYAVSTGYNVIEGCLDYVSAYQHAMPRSYTGLGACILHGLSPYTGSGNYLSGQDTFFGNFPSAVDGGLRLCRKFFCTTINSTPPRSDLPGLYHVPVGQTSGSFALRDIVPGTGALAGRKLLALRPTNSPSSGGNSDGLSLVDITGPWR</sequence>
<dbReference type="RefSeq" id="WP_011801631.1">
    <property type="nucleotide sequence ID" value="NC_008781.1"/>
</dbReference>
<dbReference type="eggNOG" id="ENOG5031TJ3">
    <property type="taxonomic scope" value="Bacteria"/>
</dbReference>
<dbReference type="STRING" id="365044.Pnap_2245"/>
<evidence type="ECO:0000313" key="2">
    <source>
        <dbReference type="Proteomes" id="UP000000644"/>
    </source>
</evidence>
<dbReference type="EMBL" id="CP000529">
    <property type="protein sequence ID" value="ABM37553.1"/>
    <property type="molecule type" value="Genomic_DNA"/>
</dbReference>
<dbReference type="HOGENOM" id="CLU_058831_0_0_4"/>
<gene>
    <name evidence="1" type="ordered locus">Pnap_2245</name>
</gene>
<accession>A1VPH5</accession>
<keyword evidence="2" id="KW-1185">Reference proteome</keyword>
<dbReference type="AlphaFoldDB" id="A1VPH5"/>